<dbReference type="FunFam" id="3.40.50.1100:FF:000004">
    <property type="entry name" value="Tryptophan synthase beta chain"/>
    <property type="match status" value="1"/>
</dbReference>
<comment type="function">
    <text evidence="11">The beta subunit is responsible for the synthesis of L-tryptophan from indole and L-serine.</text>
</comment>
<dbReference type="RefSeq" id="WP_150668329.1">
    <property type="nucleotide sequence ID" value="NZ_CABPSB010000004.1"/>
</dbReference>
<dbReference type="InterPro" id="IPR001926">
    <property type="entry name" value="TrpB-like_PALP"/>
</dbReference>
<dbReference type="PANTHER" id="PTHR48077">
    <property type="entry name" value="TRYPTOPHAN SYNTHASE-RELATED"/>
    <property type="match status" value="1"/>
</dbReference>
<sequence length="400" mass="43412">MYDLPDARGHFGQYGGVFVAETLIHALDELREAYAKYQQDPAFLEEFHYELKHYVGRPSPIYHAKRWSQELGGAQVYLKREDLNHTGAHKVNNVIGQALLARRMGKRRVIAETGAGQHGVATATIAARFGMECVVYMGSEDVKRQAANVYRMQLLGATVVPVESGSKTLKDALNEAMRDWVTNVESTFYIIGTVAGPHPYPMLVRDFQSVIGEECKVQMPELAGRQPDYVLACVGGGSNAMGIFYPYIDVPDVKLVGVEAAGDGIETGRHAASILGGTPGVLHGNRTYLLQDANGQVTETHSISAGLDYPGVGPEHAWLHDIKRAEYVGVTDTEALRAFHDCCRIEGIIPALESSHALAYACKLAPTLPKDQIVLVNLSGRGDKDMHTVMALAKPASAGA</sequence>
<comment type="similarity">
    <text evidence="3 11">Belongs to the TrpB family.</text>
</comment>
<feature type="modified residue" description="N6-(pyridoxal phosphate)lysine" evidence="11">
    <location>
        <position position="90"/>
    </location>
</feature>
<dbReference type="PANTHER" id="PTHR48077:SF3">
    <property type="entry name" value="TRYPTOPHAN SYNTHASE"/>
    <property type="match status" value="1"/>
</dbReference>
<evidence type="ECO:0000256" key="7">
    <source>
        <dbReference type="ARBA" id="ARBA00022898"/>
    </source>
</evidence>
<dbReference type="InterPro" id="IPR036052">
    <property type="entry name" value="TrpB-like_PALP_sf"/>
</dbReference>
<keyword evidence="9 11" id="KW-0456">Lyase</keyword>
<evidence type="ECO:0000256" key="4">
    <source>
        <dbReference type="ARBA" id="ARBA00011270"/>
    </source>
</evidence>
<evidence type="ECO:0000256" key="9">
    <source>
        <dbReference type="ARBA" id="ARBA00023239"/>
    </source>
</evidence>
<dbReference type="EMBL" id="CABPSB010000004">
    <property type="protein sequence ID" value="VVD90428.1"/>
    <property type="molecule type" value="Genomic_DNA"/>
</dbReference>
<evidence type="ECO:0000256" key="5">
    <source>
        <dbReference type="ARBA" id="ARBA00022605"/>
    </source>
</evidence>
<dbReference type="PIRSF" id="PIRSF001413">
    <property type="entry name" value="Trp_syn_beta"/>
    <property type="match status" value="1"/>
</dbReference>
<dbReference type="SUPFAM" id="SSF53686">
    <property type="entry name" value="Tryptophan synthase beta subunit-like PLP-dependent enzymes"/>
    <property type="match status" value="1"/>
</dbReference>
<keyword evidence="6 11" id="KW-0822">Tryptophan biosynthesis</keyword>
<evidence type="ECO:0000256" key="11">
    <source>
        <dbReference type="HAMAP-Rule" id="MF_00133"/>
    </source>
</evidence>
<comment type="subunit">
    <text evidence="4 11">Tetramer of two alpha and two beta chains.</text>
</comment>
<reference evidence="13 14" key="1">
    <citation type="submission" date="2019-08" db="EMBL/GenBank/DDBJ databases">
        <authorList>
            <person name="Peeters C."/>
        </authorList>
    </citation>
    <scope>NUCLEOTIDE SEQUENCE [LARGE SCALE GENOMIC DNA]</scope>
    <source>
        <strain evidence="13 14">LMG 31108</strain>
    </source>
</reference>
<dbReference type="OrthoDB" id="9766131at2"/>
<dbReference type="NCBIfam" id="TIGR00263">
    <property type="entry name" value="trpB"/>
    <property type="match status" value="1"/>
</dbReference>
<dbReference type="InterPro" id="IPR006654">
    <property type="entry name" value="Trp_synth_beta"/>
</dbReference>
<evidence type="ECO:0000313" key="13">
    <source>
        <dbReference type="EMBL" id="VVD90428.1"/>
    </source>
</evidence>
<dbReference type="AlphaFoldDB" id="A0A5E4TUR4"/>
<dbReference type="InterPro" id="IPR006653">
    <property type="entry name" value="Trp_synth_b_CS"/>
</dbReference>
<evidence type="ECO:0000256" key="3">
    <source>
        <dbReference type="ARBA" id="ARBA00009982"/>
    </source>
</evidence>
<dbReference type="Gene3D" id="3.40.50.1100">
    <property type="match status" value="2"/>
</dbReference>
<keyword evidence="5 11" id="KW-0028">Amino-acid biosynthesis</keyword>
<dbReference type="GO" id="GO:0004834">
    <property type="term" value="F:tryptophan synthase activity"/>
    <property type="evidence" value="ECO:0007669"/>
    <property type="project" value="UniProtKB-UniRule"/>
</dbReference>
<dbReference type="Proteomes" id="UP000406256">
    <property type="component" value="Unassembled WGS sequence"/>
</dbReference>
<dbReference type="UniPathway" id="UPA00035">
    <property type="reaction ID" value="UER00044"/>
</dbReference>
<keyword evidence="8 11" id="KW-0057">Aromatic amino acid biosynthesis</keyword>
<evidence type="ECO:0000256" key="10">
    <source>
        <dbReference type="ARBA" id="ARBA00049047"/>
    </source>
</evidence>
<evidence type="ECO:0000256" key="2">
    <source>
        <dbReference type="ARBA" id="ARBA00004733"/>
    </source>
</evidence>
<accession>A0A5E4TUR4</accession>
<comment type="pathway">
    <text evidence="2 11">Amino-acid biosynthesis; L-tryptophan biosynthesis; L-tryptophan from chorismate: step 5/5.</text>
</comment>
<keyword evidence="7 11" id="KW-0663">Pyridoxal phosphate</keyword>
<proteinExistence type="inferred from homology"/>
<dbReference type="GO" id="GO:0005737">
    <property type="term" value="C:cytoplasm"/>
    <property type="evidence" value="ECO:0007669"/>
    <property type="project" value="TreeGrafter"/>
</dbReference>
<gene>
    <name evidence="11" type="primary">trpB</name>
    <name evidence="13" type="ORF">PAN31108_01588</name>
</gene>
<organism evidence="13 14">
    <name type="scientific">Pandoraea anhela</name>
    <dbReference type="NCBI Taxonomy" id="2508295"/>
    <lineage>
        <taxon>Bacteria</taxon>
        <taxon>Pseudomonadati</taxon>
        <taxon>Pseudomonadota</taxon>
        <taxon>Betaproteobacteria</taxon>
        <taxon>Burkholderiales</taxon>
        <taxon>Burkholderiaceae</taxon>
        <taxon>Pandoraea</taxon>
    </lineage>
</organism>
<dbReference type="CDD" id="cd06446">
    <property type="entry name" value="Trp-synth_B"/>
    <property type="match status" value="1"/>
</dbReference>
<dbReference type="EC" id="4.2.1.20" evidence="11"/>
<evidence type="ECO:0000259" key="12">
    <source>
        <dbReference type="Pfam" id="PF00291"/>
    </source>
</evidence>
<evidence type="ECO:0000256" key="8">
    <source>
        <dbReference type="ARBA" id="ARBA00023141"/>
    </source>
</evidence>
<comment type="catalytic activity">
    <reaction evidence="10 11">
        <text>(1S,2R)-1-C-(indol-3-yl)glycerol 3-phosphate + L-serine = D-glyceraldehyde 3-phosphate + L-tryptophan + H2O</text>
        <dbReference type="Rhea" id="RHEA:10532"/>
        <dbReference type="ChEBI" id="CHEBI:15377"/>
        <dbReference type="ChEBI" id="CHEBI:33384"/>
        <dbReference type="ChEBI" id="CHEBI:57912"/>
        <dbReference type="ChEBI" id="CHEBI:58866"/>
        <dbReference type="ChEBI" id="CHEBI:59776"/>
        <dbReference type="EC" id="4.2.1.20"/>
    </reaction>
</comment>
<keyword evidence="14" id="KW-1185">Reference proteome</keyword>
<comment type="cofactor">
    <cofactor evidence="1 11">
        <name>pyridoxal 5'-phosphate</name>
        <dbReference type="ChEBI" id="CHEBI:597326"/>
    </cofactor>
</comment>
<protein>
    <recommendedName>
        <fullName evidence="11">Tryptophan synthase beta chain</fullName>
        <ecNumber evidence="11">4.2.1.20</ecNumber>
    </recommendedName>
</protein>
<name>A0A5E4TUR4_9BURK</name>
<dbReference type="InterPro" id="IPR023026">
    <property type="entry name" value="Trp_synth_beta/beta-like"/>
</dbReference>
<dbReference type="FunFam" id="3.40.50.1100:FF:000001">
    <property type="entry name" value="Tryptophan synthase beta chain"/>
    <property type="match status" value="1"/>
</dbReference>
<dbReference type="PROSITE" id="PS00168">
    <property type="entry name" value="TRP_SYNTHASE_BETA"/>
    <property type="match status" value="1"/>
</dbReference>
<feature type="domain" description="Tryptophan synthase beta chain-like PALP" evidence="12">
    <location>
        <begin position="56"/>
        <end position="380"/>
    </location>
</feature>
<dbReference type="HAMAP" id="MF_00133">
    <property type="entry name" value="Trp_synth_beta"/>
    <property type="match status" value="1"/>
</dbReference>
<evidence type="ECO:0000313" key="14">
    <source>
        <dbReference type="Proteomes" id="UP000406256"/>
    </source>
</evidence>
<evidence type="ECO:0000256" key="6">
    <source>
        <dbReference type="ARBA" id="ARBA00022822"/>
    </source>
</evidence>
<dbReference type="Pfam" id="PF00291">
    <property type="entry name" value="PALP"/>
    <property type="match status" value="1"/>
</dbReference>
<evidence type="ECO:0000256" key="1">
    <source>
        <dbReference type="ARBA" id="ARBA00001933"/>
    </source>
</evidence>